<keyword evidence="1" id="KW-0812">Transmembrane</keyword>
<name>A0A915KXI4_ROMCU</name>
<evidence type="ECO:0000313" key="2">
    <source>
        <dbReference type="Proteomes" id="UP000887565"/>
    </source>
</evidence>
<proteinExistence type="predicted"/>
<keyword evidence="2" id="KW-1185">Reference proteome</keyword>
<dbReference type="AlphaFoldDB" id="A0A915KXI4"/>
<evidence type="ECO:0000256" key="1">
    <source>
        <dbReference type="SAM" id="Phobius"/>
    </source>
</evidence>
<organism evidence="2 3">
    <name type="scientific">Romanomermis culicivorax</name>
    <name type="common">Nematode worm</name>
    <dbReference type="NCBI Taxonomy" id="13658"/>
    <lineage>
        <taxon>Eukaryota</taxon>
        <taxon>Metazoa</taxon>
        <taxon>Ecdysozoa</taxon>
        <taxon>Nematoda</taxon>
        <taxon>Enoplea</taxon>
        <taxon>Dorylaimia</taxon>
        <taxon>Mermithida</taxon>
        <taxon>Mermithoidea</taxon>
        <taxon>Mermithidae</taxon>
        <taxon>Romanomermis</taxon>
    </lineage>
</organism>
<sequence length="131" mass="15149">MYSVNMMECTLVAMAATMIRKTSSDVRTSFYLLLTNLLISDFISFVFDLIAIVPHMFTCQNIFCDEGALLLGSGRYDEHYSGEKQALAQLKMQAEGLLSLQSTPLKFERKWTKSEKCKKISEKYKRIRERR</sequence>
<dbReference type="Proteomes" id="UP000887565">
    <property type="component" value="Unplaced"/>
</dbReference>
<feature type="transmembrane region" description="Helical" evidence="1">
    <location>
        <begin position="34"/>
        <end position="53"/>
    </location>
</feature>
<protein>
    <submittedName>
        <fullName evidence="3">Uncharacterized protein</fullName>
    </submittedName>
</protein>
<dbReference type="WBParaSite" id="nRc.2.0.1.t43516-RA">
    <property type="protein sequence ID" value="nRc.2.0.1.t43516-RA"/>
    <property type="gene ID" value="nRc.2.0.1.g43516"/>
</dbReference>
<keyword evidence="1" id="KW-1133">Transmembrane helix</keyword>
<evidence type="ECO:0000313" key="3">
    <source>
        <dbReference type="WBParaSite" id="nRc.2.0.1.t43516-RA"/>
    </source>
</evidence>
<accession>A0A915KXI4</accession>
<reference evidence="3" key="1">
    <citation type="submission" date="2022-11" db="UniProtKB">
        <authorList>
            <consortium name="WormBaseParasite"/>
        </authorList>
    </citation>
    <scope>IDENTIFICATION</scope>
</reference>
<keyword evidence="1" id="KW-0472">Membrane</keyword>